<name>A0A9W8JU36_9AGAR</name>
<evidence type="ECO:0000313" key="1">
    <source>
        <dbReference type="EMBL" id="KAJ3501901.1"/>
    </source>
</evidence>
<proteinExistence type="predicted"/>
<organism evidence="1 2">
    <name type="scientific">Agrocybe chaxingu</name>
    <dbReference type="NCBI Taxonomy" id="84603"/>
    <lineage>
        <taxon>Eukaryota</taxon>
        <taxon>Fungi</taxon>
        <taxon>Dikarya</taxon>
        <taxon>Basidiomycota</taxon>
        <taxon>Agaricomycotina</taxon>
        <taxon>Agaricomycetes</taxon>
        <taxon>Agaricomycetidae</taxon>
        <taxon>Agaricales</taxon>
        <taxon>Agaricineae</taxon>
        <taxon>Strophariaceae</taxon>
        <taxon>Agrocybe</taxon>
    </lineage>
</organism>
<accession>A0A9W8JU36</accession>
<reference evidence="1" key="1">
    <citation type="submission" date="2022-07" db="EMBL/GenBank/DDBJ databases">
        <title>Genome Sequence of Agrocybe chaxingu.</title>
        <authorList>
            <person name="Buettner E."/>
        </authorList>
    </citation>
    <scope>NUCLEOTIDE SEQUENCE</scope>
    <source>
        <strain evidence="1">MP-N11</strain>
    </source>
</reference>
<comment type="caution">
    <text evidence="1">The sequence shown here is derived from an EMBL/GenBank/DDBJ whole genome shotgun (WGS) entry which is preliminary data.</text>
</comment>
<protein>
    <submittedName>
        <fullName evidence="1">Uncharacterized protein</fullName>
    </submittedName>
</protein>
<keyword evidence="2" id="KW-1185">Reference proteome</keyword>
<dbReference type="AlphaFoldDB" id="A0A9W8JU36"/>
<sequence length="474" mass="54381">MVDIVLNHGFKQGFPYPYLPRDVLDTVIDVLGDEWLGFSEDQDAQDARDALCQCMLVSYAFFVRARKHIFERLHRNCERREPVTARDIAFFSDSPSECPSPNGTVLQSVLPSPKTFLRDVNIAFDNDERDEETIQKRLARLHTFLTLEGLASTQLKTFFFQAEGEYRLRAAVLAFIPTICSSTSITTLLFSNLYDFPMDALSHCSNLRSLSLIDVYPKGNSTYEDTWNKEGFCNLTFLELDSQAVYDAVFPQVAFENEKAFARVVDAIFLVNGSMSEGHILQEFEIIRRSSNTLERLCIDVVRFGAHIFTFVAADETDEDLAQRGTFELSSFPRLILLDLKFFLKTHEPFPKRFFSLFTELHSPSTIHTMNLTFSFDNPPHDADKDDPIPVTEDWSTLDDILVNRSIFPRLTFLGFLFKISVIYRPIEGLNWRRFAMHRSKMQTFSVLHRLAKSAFPKVAGCPLIKDERECELG</sequence>
<dbReference type="EMBL" id="JANKHO010001359">
    <property type="protein sequence ID" value="KAJ3501901.1"/>
    <property type="molecule type" value="Genomic_DNA"/>
</dbReference>
<evidence type="ECO:0000313" key="2">
    <source>
        <dbReference type="Proteomes" id="UP001148786"/>
    </source>
</evidence>
<dbReference type="Proteomes" id="UP001148786">
    <property type="component" value="Unassembled WGS sequence"/>
</dbReference>
<gene>
    <name evidence="1" type="ORF">NLJ89_g9131</name>
</gene>